<dbReference type="GO" id="GO:0005761">
    <property type="term" value="C:mitochondrial ribosome"/>
    <property type="evidence" value="ECO:0007669"/>
    <property type="project" value="InterPro"/>
</dbReference>
<proteinExistence type="predicted"/>
<protein>
    <submittedName>
        <fullName evidence="1">Uncharacterized protein</fullName>
    </submittedName>
</protein>
<dbReference type="InterPro" id="IPR016576">
    <property type="entry name" value="Ribosomal_mL63"/>
</dbReference>
<dbReference type="OrthoDB" id="6019958at2759"/>
<dbReference type="AlphaFoldDB" id="A0A095AV34"/>
<dbReference type="EMBL" id="KL251016">
    <property type="protein sequence ID" value="KGB38406.1"/>
    <property type="molecule type" value="Genomic_DNA"/>
</dbReference>
<sequence length="115" mass="13993">MLLSSVRYGRFIPWKSMPGSVWGGKQRKIPRLTNARKEAFLDELLISRQNHMYLQKPYFSEEVEAVTLADEKMRELQMEDMIFYDRYAKQFNRRFPTRNLETFWDKLSKTKRYDV</sequence>
<dbReference type="Pfam" id="PF14978">
    <property type="entry name" value="MRP-63"/>
    <property type="match status" value="1"/>
</dbReference>
<gene>
    <name evidence="1" type="ORF">MS3_06800</name>
</gene>
<name>A0A095AV34_SCHHA</name>
<accession>A0A095AV34</accession>
<evidence type="ECO:0000313" key="1">
    <source>
        <dbReference type="EMBL" id="KGB38406.1"/>
    </source>
</evidence>
<organism evidence="1">
    <name type="scientific">Schistosoma haematobium</name>
    <name type="common">Blood fluke</name>
    <dbReference type="NCBI Taxonomy" id="6185"/>
    <lineage>
        <taxon>Eukaryota</taxon>
        <taxon>Metazoa</taxon>
        <taxon>Spiralia</taxon>
        <taxon>Lophotrochozoa</taxon>
        <taxon>Platyhelminthes</taxon>
        <taxon>Trematoda</taxon>
        <taxon>Digenea</taxon>
        <taxon>Strigeidida</taxon>
        <taxon>Schistosomatoidea</taxon>
        <taxon>Schistosomatidae</taxon>
        <taxon>Schistosoma</taxon>
    </lineage>
</organism>
<reference evidence="1" key="1">
    <citation type="journal article" date="2012" name="Nat. Genet.">
        <title>Whole-genome sequence of Schistosoma haematobium.</title>
        <authorList>
            <person name="Young N.D."/>
            <person name="Jex A.R."/>
            <person name="Li B."/>
            <person name="Liu S."/>
            <person name="Yang L."/>
            <person name="Xiong Z."/>
            <person name="Li Y."/>
            <person name="Cantacessi C."/>
            <person name="Hall R.S."/>
            <person name="Xu X."/>
            <person name="Chen F."/>
            <person name="Wu X."/>
            <person name="Zerlotini A."/>
            <person name="Oliveira G."/>
            <person name="Hofmann A."/>
            <person name="Zhang G."/>
            <person name="Fang X."/>
            <person name="Kang Y."/>
            <person name="Campbell B.E."/>
            <person name="Loukas A."/>
            <person name="Ranganathan S."/>
            <person name="Rollinson D."/>
            <person name="Rinaldi G."/>
            <person name="Brindley P.J."/>
            <person name="Yang H."/>
            <person name="Wang J."/>
            <person name="Wang J."/>
            <person name="Gasser R.B."/>
        </authorList>
    </citation>
    <scope>NUCLEOTIDE SEQUENCE [LARGE SCALE GENOMIC DNA]</scope>
</reference>